<keyword evidence="1" id="KW-0175">Coiled coil</keyword>
<dbReference type="AlphaFoldDB" id="X0XL82"/>
<dbReference type="EMBL" id="BARS01048400">
    <property type="protein sequence ID" value="GAG36077.1"/>
    <property type="molecule type" value="Genomic_DNA"/>
</dbReference>
<name>X0XL82_9ZZZZ</name>
<protein>
    <submittedName>
        <fullName evidence="2">Uncharacterized protein</fullName>
    </submittedName>
</protein>
<proteinExistence type="predicted"/>
<sequence length="66" mass="7671">MNLVPKSILSELSIKQIVEEKEKLEKNIKKLFEDFEEKTNTKIREISICKWSDGYESIQIGINTGI</sequence>
<reference evidence="2" key="1">
    <citation type="journal article" date="2014" name="Front. Microbiol.">
        <title>High frequency of phylogenetically diverse reductive dehalogenase-homologous genes in deep subseafloor sedimentary metagenomes.</title>
        <authorList>
            <person name="Kawai M."/>
            <person name="Futagami T."/>
            <person name="Toyoda A."/>
            <person name="Takaki Y."/>
            <person name="Nishi S."/>
            <person name="Hori S."/>
            <person name="Arai W."/>
            <person name="Tsubouchi T."/>
            <person name="Morono Y."/>
            <person name="Uchiyama I."/>
            <person name="Ito T."/>
            <person name="Fujiyama A."/>
            <person name="Inagaki F."/>
            <person name="Takami H."/>
        </authorList>
    </citation>
    <scope>NUCLEOTIDE SEQUENCE</scope>
    <source>
        <strain evidence="2">Expedition CK06-06</strain>
    </source>
</reference>
<feature type="coiled-coil region" evidence="1">
    <location>
        <begin position="14"/>
        <end position="41"/>
    </location>
</feature>
<organism evidence="2">
    <name type="scientific">marine sediment metagenome</name>
    <dbReference type="NCBI Taxonomy" id="412755"/>
    <lineage>
        <taxon>unclassified sequences</taxon>
        <taxon>metagenomes</taxon>
        <taxon>ecological metagenomes</taxon>
    </lineage>
</organism>
<evidence type="ECO:0000313" key="2">
    <source>
        <dbReference type="EMBL" id="GAG36077.1"/>
    </source>
</evidence>
<gene>
    <name evidence="2" type="ORF">S01H1_72549</name>
</gene>
<evidence type="ECO:0000256" key="1">
    <source>
        <dbReference type="SAM" id="Coils"/>
    </source>
</evidence>
<comment type="caution">
    <text evidence="2">The sequence shown here is derived from an EMBL/GenBank/DDBJ whole genome shotgun (WGS) entry which is preliminary data.</text>
</comment>
<accession>X0XL82</accession>